<reference evidence="2 3" key="1">
    <citation type="journal article" date="2017" name="BMC Genomics">
        <title>Whole-genome assembly of Babesia ovata and comparative genomics between closely related pathogens.</title>
        <authorList>
            <person name="Yamagishi J."/>
            <person name="Asada M."/>
            <person name="Hakimi H."/>
            <person name="Tanaka T.Q."/>
            <person name="Sugimoto C."/>
            <person name="Kawazu S."/>
        </authorList>
    </citation>
    <scope>NUCLEOTIDE SEQUENCE [LARGE SCALE GENOMIC DNA]</scope>
    <source>
        <strain evidence="2 3">Miyake</strain>
    </source>
</reference>
<sequence>MDPLALLEQQCLQSRKDKGKRTNEEDNAGDSDTAEAQASDDNSSEKPEVEVIAHFTYPNREQHTSSDDEKRATREDRERSRSRSRSRSREKSEHKAKKRHKEPDERTHRKEDGNAGVTVDKAAVESDPLPVMTSMHQMSPLDRMLLRREQLLMRQSQKFLKDVKRQLDAT</sequence>
<comment type="caution">
    <text evidence="2">The sequence shown here is derived from an EMBL/GenBank/DDBJ whole genome shotgun (WGS) entry which is preliminary data.</text>
</comment>
<feature type="compositionally biased region" description="Basic and acidic residues" evidence="1">
    <location>
        <begin position="60"/>
        <end position="93"/>
    </location>
</feature>
<feature type="compositionally biased region" description="Basic and acidic residues" evidence="1">
    <location>
        <begin position="14"/>
        <end position="24"/>
    </location>
</feature>
<protein>
    <submittedName>
        <fullName evidence="2">Uncharacterized protein</fullName>
    </submittedName>
</protein>
<dbReference type="OrthoDB" id="10515740at2759"/>
<feature type="compositionally biased region" description="Basic and acidic residues" evidence="1">
    <location>
        <begin position="101"/>
        <end position="113"/>
    </location>
</feature>
<dbReference type="AlphaFoldDB" id="A0A2H6K9Z1"/>
<dbReference type="EMBL" id="BDSA01000001">
    <property type="protein sequence ID" value="GBE59822.1"/>
    <property type="molecule type" value="Genomic_DNA"/>
</dbReference>
<accession>A0A2H6K9Z1</accession>
<dbReference type="GeneID" id="39873592"/>
<dbReference type="VEuPathDB" id="PiroplasmaDB:BOVATA_013150"/>
<dbReference type="Proteomes" id="UP000236319">
    <property type="component" value="Unassembled WGS sequence"/>
</dbReference>
<name>A0A2H6K9Z1_9APIC</name>
<evidence type="ECO:0000313" key="3">
    <source>
        <dbReference type="Proteomes" id="UP000236319"/>
    </source>
</evidence>
<organism evidence="2 3">
    <name type="scientific">Babesia ovata</name>
    <dbReference type="NCBI Taxonomy" id="189622"/>
    <lineage>
        <taxon>Eukaryota</taxon>
        <taxon>Sar</taxon>
        <taxon>Alveolata</taxon>
        <taxon>Apicomplexa</taxon>
        <taxon>Aconoidasida</taxon>
        <taxon>Piroplasmida</taxon>
        <taxon>Babesiidae</taxon>
        <taxon>Babesia</taxon>
    </lineage>
</organism>
<keyword evidence="3" id="KW-1185">Reference proteome</keyword>
<dbReference type="RefSeq" id="XP_028866065.1">
    <property type="nucleotide sequence ID" value="XM_029010232.1"/>
</dbReference>
<feature type="region of interest" description="Disordered" evidence="1">
    <location>
        <begin position="1"/>
        <end position="136"/>
    </location>
</feature>
<proteinExistence type="predicted"/>
<gene>
    <name evidence="2" type="ORF">BOVATA_013150</name>
</gene>
<evidence type="ECO:0000256" key="1">
    <source>
        <dbReference type="SAM" id="MobiDB-lite"/>
    </source>
</evidence>
<evidence type="ECO:0000313" key="2">
    <source>
        <dbReference type="EMBL" id="GBE59822.1"/>
    </source>
</evidence>